<name>A0A9N8DTQ9_9STRA</name>
<accession>A0A9N8DTQ9</accession>
<dbReference type="EMBL" id="CAICTM010000335">
    <property type="protein sequence ID" value="CAB9508170.1"/>
    <property type="molecule type" value="Genomic_DNA"/>
</dbReference>
<dbReference type="AlphaFoldDB" id="A0A9N8DTQ9"/>
<evidence type="ECO:0000313" key="2">
    <source>
        <dbReference type="EMBL" id="CAB9508170.1"/>
    </source>
</evidence>
<proteinExistence type="predicted"/>
<keyword evidence="3" id="KW-1185">Reference proteome</keyword>
<evidence type="ECO:0000313" key="3">
    <source>
        <dbReference type="Proteomes" id="UP001153069"/>
    </source>
</evidence>
<sequence>MENTCGQAGDQEKARMKLGYHLPCEQFSKMRQVRDATPKIPSKCTIASSDMHRTQQQQRSTQSEEEATSHHEEEETTMNLAEEDDTIADGVDRKG</sequence>
<dbReference type="Proteomes" id="UP001153069">
    <property type="component" value="Unassembled WGS sequence"/>
</dbReference>
<protein>
    <submittedName>
        <fullName evidence="2">Uncharacterized protein</fullName>
    </submittedName>
</protein>
<evidence type="ECO:0000256" key="1">
    <source>
        <dbReference type="SAM" id="MobiDB-lite"/>
    </source>
</evidence>
<organism evidence="2 3">
    <name type="scientific">Seminavis robusta</name>
    <dbReference type="NCBI Taxonomy" id="568900"/>
    <lineage>
        <taxon>Eukaryota</taxon>
        <taxon>Sar</taxon>
        <taxon>Stramenopiles</taxon>
        <taxon>Ochrophyta</taxon>
        <taxon>Bacillariophyta</taxon>
        <taxon>Bacillariophyceae</taxon>
        <taxon>Bacillariophycidae</taxon>
        <taxon>Naviculales</taxon>
        <taxon>Naviculaceae</taxon>
        <taxon>Seminavis</taxon>
    </lineage>
</organism>
<gene>
    <name evidence="2" type="ORF">SEMRO_336_G120310.1</name>
</gene>
<comment type="caution">
    <text evidence="2">The sequence shown here is derived from an EMBL/GenBank/DDBJ whole genome shotgun (WGS) entry which is preliminary data.</text>
</comment>
<feature type="region of interest" description="Disordered" evidence="1">
    <location>
        <begin position="33"/>
        <end position="95"/>
    </location>
</feature>
<reference evidence="2" key="1">
    <citation type="submission" date="2020-06" db="EMBL/GenBank/DDBJ databases">
        <authorList>
            <consortium name="Plant Systems Biology data submission"/>
        </authorList>
    </citation>
    <scope>NUCLEOTIDE SEQUENCE</scope>
    <source>
        <strain evidence="2">D6</strain>
    </source>
</reference>